<dbReference type="EMBL" id="AP019779">
    <property type="protein sequence ID" value="BBL61731.1"/>
    <property type="molecule type" value="Genomic_DNA"/>
</dbReference>
<sequence>MKIKLPILTAGIGILMNIIYLIRLVTLNLSYYSTMDLINSYAFGILPIIFVILAIYLYNNGNKLYASVELFIGAIAFILSGTGFIISWIGILLYIVSAILIYVNEKEITIGGTTND</sequence>
<proteinExistence type="predicted"/>
<name>A0ACA8R2I3_METAZ</name>
<organism evidence="1 2">
    <name type="scientific">Methanobrevibacter arboriphilus</name>
    <dbReference type="NCBI Taxonomy" id="39441"/>
    <lineage>
        <taxon>Archaea</taxon>
        <taxon>Methanobacteriati</taxon>
        <taxon>Methanobacteriota</taxon>
        <taxon>Methanomada group</taxon>
        <taxon>Methanobacteria</taxon>
        <taxon>Methanobacteriales</taxon>
        <taxon>Methanobacteriaceae</taxon>
        <taxon>Methanobrevibacter</taxon>
    </lineage>
</organism>
<evidence type="ECO:0000313" key="1">
    <source>
        <dbReference type="EMBL" id="BBL61731.1"/>
    </source>
</evidence>
<accession>A0ACA8R2I3</accession>
<evidence type="ECO:0000313" key="2">
    <source>
        <dbReference type="Proteomes" id="UP000825015"/>
    </source>
</evidence>
<dbReference type="Proteomes" id="UP000825015">
    <property type="component" value="Chromosome"/>
</dbReference>
<reference evidence="1" key="1">
    <citation type="submission" date="2019-06" db="EMBL/GenBank/DDBJ databases">
        <title>Complete genome sequence of Methanobrevibacter arboriphilus strain SA.</title>
        <authorList>
            <person name="Asakawa S."/>
        </authorList>
    </citation>
    <scope>NUCLEOTIDE SEQUENCE</scope>
    <source>
        <strain evidence="1">SA</strain>
    </source>
</reference>
<gene>
    <name evidence="1" type="ORF">MarbSA_07710</name>
</gene>
<protein>
    <submittedName>
        <fullName evidence="1">Uncharacterized protein</fullName>
    </submittedName>
</protein>
<keyword evidence="2" id="KW-1185">Reference proteome</keyword>